<keyword evidence="2" id="KW-1185">Reference proteome</keyword>
<name>A0A1E5UWL1_9POAL</name>
<evidence type="ECO:0000313" key="2">
    <source>
        <dbReference type="Proteomes" id="UP000095767"/>
    </source>
</evidence>
<accession>A0A1E5UWL1</accession>
<feature type="non-terminal residue" evidence="1">
    <location>
        <position position="1"/>
    </location>
</feature>
<reference evidence="1 2" key="1">
    <citation type="submission" date="2016-09" db="EMBL/GenBank/DDBJ databases">
        <title>The draft genome of Dichanthelium oligosanthes: A C3 panicoid grass species.</title>
        <authorList>
            <person name="Studer A.J."/>
            <person name="Schnable J.C."/>
            <person name="Brutnell T.P."/>
        </authorList>
    </citation>
    <scope>NUCLEOTIDE SEQUENCE [LARGE SCALE GENOMIC DNA]</scope>
    <source>
        <strain evidence="2">cv. Kellogg 1175</strain>
        <tissue evidence="1">Leaf</tissue>
    </source>
</reference>
<protein>
    <submittedName>
        <fullName evidence="1">Uncharacterized protein</fullName>
    </submittedName>
</protein>
<proteinExistence type="predicted"/>
<dbReference type="Proteomes" id="UP000095767">
    <property type="component" value="Unassembled WGS sequence"/>
</dbReference>
<gene>
    <name evidence="1" type="ORF">BAE44_0021793</name>
</gene>
<evidence type="ECO:0000313" key="1">
    <source>
        <dbReference type="EMBL" id="OEL17184.1"/>
    </source>
</evidence>
<dbReference type="EMBL" id="LWDX02060704">
    <property type="protein sequence ID" value="OEL17184.1"/>
    <property type="molecule type" value="Genomic_DNA"/>
</dbReference>
<comment type="caution">
    <text evidence="1">The sequence shown here is derived from an EMBL/GenBank/DDBJ whole genome shotgun (WGS) entry which is preliminary data.</text>
</comment>
<sequence length="24" mass="2569">LFEGTPFPFLKTSAQAIAFSCVHG</sequence>
<organism evidence="1 2">
    <name type="scientific">Dichanthelium oligosanthes</name>
    <dbReference type="NCBI Taxonomy" id="888268"/>
    <lineage>
        <taxon>Eukaryota</taxon>
        <taxon>Viridiplantae</taxon>
        <taxon>Streptophyta</taxon>
        <taxon>Embryophyta</taxon>
        <taxon>Tracheophyta</taxon>
        <taxon>Spermatophyta</taxon>
        <taxon>Magnoliopsida</taxon>
        <taxon>Liliopsida</taxon>
        <taxon>Poales</taxon>
        <taxon>Poaceae</taxon>
        <taxon>PACMAD clade</taxon>
        <taxon>Panicoideae</taxon>
        <taxon>Panicodae</taxon>
        <taxon>Paniceae</taxon>
        <taxon>Dichantheliinae</taxon>
        <taxon>Dichanthelium</taxon>
    </lineage>
</organism>
<dbReference type="AlphaFoldDB" id="A0A1E5UWL1"/>